<dbReference type="RefSeq" id="XP_052905834.1">
    <property type="nucleotide sequence ID" value="XM_053048009.1"/>
</dbReference>
<evidence type="ECO:0000313" key="2">
    <source>
        <dbReference type="EMBL" id="KFG27279.1"/>
    </source>
</evidence>
<keyword evidence="3" id="KW-1185">Reference proteome</keyword>
<evidence type="ECO:0000313" key="3">
    <source>
        <dbReference type="Proteomes" id="UP000054524"/>
    </source>
</evidence>
<feature type="domain" description="Sm" evidence="1">
    <location>
        <begin position="15"/>
        <end position="44"/>
    </location>
</feature>
<dbReference type="EMBL" id="AKIJ01000001">
    <property type="protein sequence ID" value="KFG27279.1"/>
    <property type="molecule type" value="Genomic_DNA"/>
</dbReference>
<gene>
    <name evidence="2" type="ORF">NESG_00357</name>
</gene>
<organism evidence="2 3">
    <name type="scientific">Nematocida ausubeli (strain ATCC PRA-371 / ERTm2)</name>
    <name type="common">Nematode killer fungus</name>
    <dbReference type="NCBI Taxonomy" id="1913371"/>
    <lineage>
        <taxon>Eukaryota</taxon>
        <taxon>Fungi</taxon>
        <taxon>Fungi incertae sedis</taxon>
        <taxon>Microsporidia</taxon>
        <taxon>Nematocida</taxon>
    </lineage>
</organism>
<accession>A0A086J561</accession>
<dbReference type="AlphaFoldDB" id="A0A086J561"/>
<dbReference type="SUPFAM" id="SSF50182">
    <property type="entry name" value="Sm-like ribonucleoproteins"/>
    <property type="match status" value="1"/>
</dbReference>
<name>A0A086J561_NEMA1</name>
<evidence type="ECO:0000259" key="1">
    <source>
        <dbReference type="Pfam" id="PF01423"/>
    </source>
</evidence>
<protein>
    <recommendedName>
        <fullName evidence="1">Sm domain-containing protein</fullName>
    </recommendedName>
</protein>
<dbReference type="InterPro" id="IPR010920">
    <property type="entry name" value="LSM_dom_sf"/>
</dbReference>
<dbReference type="Pfam" id="PF01423">
    <property type="entry name" value="LSM"/>
    <property type="match status" value="1"/>
</dbReference>
<sequence length="68" mass="7879">MNGYETLLHFLNKKITILVKCNGEMERVSGKLQGFDEHMNVLLCSKSSTVLYLTKHIIEYILPRENHS</sequence>
<dbReference type="GO" id="GO:0032991">
    <property type="term" value="C:protein-containing complex"/>
    <property type="evidence" value="ECO:0007669"/>
    <property type="project" value="UniProtKB-ARBA"/>
</dbReference>
<dbReference type="Proteomes" id="UP000054524">
    <property type="component" value="Unassembled WGS sequence"/>
</dbReference>
<dbReference type="HOGENOM" id="CLU_2868176_0_0_1"/>
<dbReference type="GeneID" id="77675330"/>
<dbReference type="InterPro" id="IPR001163">
    <property type="entry name" value="Sm_dom_euk/arc"/>
</dbReference>
<proteinExistence type="predicted"/>
<comment type="caution">
    <text evidence="2">The sequence shown here is derived from an EMBL/GenBank/DDBJ whole genome shotgun (WGS) entry which is preliminary data.</text>
</comment>
<dbReference type="Gene3D" id="2.30.30.100">
    <property type="match status" value="1"/>
</dbReference>
<reference evidence="2 3" key="1">
    <citation type="journal article" date="2014" name="Genome Announc.">
        <title>Genome Sequence of the Microsporidian Species Nematocida sp1 Strain ERTm6 (ATCC PRA-372).</title>
        <authorList>
            <person name="Bakowski M.A."/>
            <person name="Priest M."/>
            <person name="Young S."/>
            <person name="Cuomo C.A."/>
            <person name="Troemel E.R."/>
        </authorList>
    </citation>
    <scope>NUCLEOTIDE SEQUENCE [LARGE SCALE GENOMIC DNA]</scope>
    <source>
        <strain evidence="2 3">ERTm6</strain>
    </source>
</reference>